<feature type="region of interest" description="Disordered" evidence="1">
    <location>
        <begin position="179"/>
        <end position="238"/>
    </location>
</feature>
<name>A0ABW0NVN0_9MICO</name>
<organism evidence="4 5">
    <name type="scientific">Lysinimonas soli</name>
    <dbReference type="NCBI Taxonomy" id="1074233"/>
    <lineage>
        <taxon>Bacteria</taxon>
        <taxon>Bacillati</taxon>
        <taxon>Actinomycetota</taxon>
        <taxon>Actinomycetes</taxon>
        <taxon>Micrococcales</taxon>
        <taxon>Microbacteriaceae</taxon>
        <taxon>Lysinimonas</taxon>
    </lineage>
</organism>
<evidence type="ECO:0008006" key="6">
    <source>
        <dbReference type="Google" id="ProtNLM"/>
    </source>
</evidence>
<reference evidence="5" key="1">
    <citation type="journal article" date="2019" name="Int. J. Syst. Evol. Microbiol.">
        <title>The Global Catalogue of Microorganisms (GCM) 10K type strain sequencing project: providing services to taxonomists for standard genome sequencing and annotation.</title>
        <authorList>
            <consortium name="The Broad Institute Genomics Platform"/>
            <consortium name="The Broad Institute Genome Sequencing Center for Infectious Disease"/>
            <person name="Wu L."/>
            <person name="Ma J."/>
        </authorList>
    </citation>
    <scope>NUCLEOTIDE SEQUENCE [LARGE SCALE GENOMIC DNA]</scope>
    <source>
        <strain evidence="5">CGMCC 4.6997</strain>
    </source>
</reference>
<dbReference type="EMBL" id="JBHSMG010000006">
    <property type="protein sequence ID" value="MFC5503614.1"/>
    <property type="molecule type" value="Genomic_DNA"/>
</dbReference>
<feature type="compositionally biased region" description="Low complexity" evidence="1">
    <location>
        <begin position="179"/>
        <end position="192"/>
    </location>
</feature>
<sequence>MGTQTIHRAPRHRAPRIAVALTTAALASAALFAGPDAARADSPSVQFSADGIHWASDYSGQLFAGVLMVPGSIATRSVYVRNAATGSGLLRVTLSRVATDDLALADATSITTSSDARPGAPVPLSAAQPCAALADGQLVGSGAAVRLDNAIAVSSLDGTAGQSGWVAFELRVTFRSTDSAAPAPADCPSDGASVGGLPAPRDSSTGPTPYHRTARGWAAGSGSVSIPQAPVTTGHAQPPRDVGFLVANTERFFQEYTVEFWIAMWVLGTLLFLLVRRRRAARDTPETKLRQIGMDR</sequence>
<proteinExistence type="predicted"/>
<evidence type="ECO:0000313" key="5">
    <source>
        <dbReference type="Proteomes" id="UP001596039"/>
    </source>
</evidence>
<accession>A0ABW0NVN0</accession>
<evidence type="ECO:0000256" key="1">
    <source>
        <dbReference type="SAM" id="MobiDB-lite"/>
    </source>
</evidence>
<gene>
    <name evidence="4" type="ORF">ACFPJ4_15315</name>
</gene>
<dbReference type="Proteomes" id="UP001596039">
    <property type="component" value="Unassembled WGS sequence"/>
</dbReference>
<keyword evidence="2" id="KW-1133">Transmembrane helix</keyword>
<comment type="caution">
    <text evidence="4">The sequence shown here is derived from an EMBL/GenBank/DDBJ whole genome shotgun (WGS) entry which is preliminary data.</text>
</comment>
<keyword evidence="2" id="KW-0812">Transmembrane</keyword>
<protein>
    <recommendedName>
        <fullName evidence="6">IPTL-CTERM sorting domain-containing protein</fullName>
    </recommendedName>
</protein>
<feature type="compositionally biased region" description="Polar residues" evidence="1">
    <location>
        <begin position="222"/>
        <end position="235"/>
    </location>
</feature>
<feature type="transmembrane region" description="Helical" evidence="2">
    <location>
        <begin position="258"/>
        <end position="275"/>
    </location>
</feature>
<feature type="chain" id="PRO_5046321246" description="IPTL-CTERM sorting domain-containing protein" evidence="3">
    <location>
        <begin position="34"/>
        <end position="296"/>
    </location>
</feature>
<feature type="signal peptide" evidence="3">
    <location>
        <begin position="1"/>
        <end position="33"/>
    </location>
</feature>
<keyword evidence="3" id="KW-0732">Signal</keyword>
<evidence type="ECO:0000256" key="3">
    <source>
        <dbReference type="SAM" id="SignalP"/>
    </source>
</evidence>
<keyword evidence="2" id="KW-0472">Membrane</keyword>
<dbReference type="RefSeq" id="WP_386741355.1">
    <property type="nucleotide sequence ID" value="NZ_JBHSMG010000006.1"/>
</dbReference>
<keyword evidence="5" id="KW-1185">Reference proteome</keyword>
<evidence type="ECO:0000313" key="4">
    <source>
        <dbReference type="EMBL" id="MFC5503614.1"/>
    </source>
</evidence>
<evidence type="ECO:0000256" key="2">
    <source>
        <dbReference type="SAM" id="Phobius"/>
    </source>
</evidence>